<reference evidence="1 2" key="1">
    <citation type="submission" date="2008-12" db="EMBL/GenBank/DDBJ databases">
        <authorList>
            <person name="Fulton L."/>
            <person name="Clifton S."/>
            <person name="Fulton B."/>
            <person name="Xu J."/>
            <person name="Minx P."/>
            <person name="Pepin K.H."/>
            <person name="Johnson M."/>
            <person name="Bhonagiri V."/>
            <person name="Nash W.E."/>
            <person name="Mardis E.R."/>
            <person name="Wilson R.K."/>
        </authorList>
    </citation>
    <scope>NUCLEOTIDE SEQUENCE [LARGE SCALE GENOMIC DNA]</scope>
    <source>
        <strain evidence="1 2">DSM 14838</strain>
    </source>
</reference>
<dbReference type="InterPro" id="IPR021958">
    <property type="entry name" value="DUF3575"/>
</dbReference>
<evidence type="ECO:0000313" key="1">
    <source>
        <dbReference type="EMBL" id="EEF92080.1"/>
    </source>
</evidence>
<protein>
    <submittedName>
        <fullName evidence="1">Uncharacterized protein</fullName>
    </submittedName>
</protein>
<sequence>MDAGFGLGYIHTRYDRYLWNSRFGKYEQNGTRTRNLMGLTGLHVSIIYNL</sequence>
<dbReference type="Pfam" id="PF12099">
    <property type="entry name" value="DUF3575"/>
    <property type="match status" value="1"/>
</dbReference>
<dbReference type="EMBL" id="ACCH01000022">
    <property type="protein sequence ID" value="EEF92080.1"/>
    <property type="molecule type" value="Genomic_DNA"/>
</dbReference>
<name>E2N7N0_9BACE</name>
<proteinExistence type="predicted"/>
<gene>
    <name evidence="1" type="ORF">BACCELL_00272</name>
</gene>
<organism evidence="1 2">
    <name type="scientific">Bacteroides cellulosilyticus DSM 14838</name>
    <dbReference type="NCBI Taxonomy" id="537012"/>
    <lineage>
        <taxon>Bacteria</taxon>
        <taxon>Pseudomonadati</taxon>
        <taxon>Bacteroidota</taxon>
        <taxon>Bacteroidia</taxon>
        <taxon>Bacteroidales</taxon>
        <taxon>Bacteroidaceae</taxon>
        <taxon>Bacteroides</taxon>
    </lineage>
</organism>
<reference evidence="1 2" key="2">
    <citation type="submission" date="2009-01" db="EMBL/GenBank/DDBJ databases">
        <title>Draft genome sequence of Bacteroides cellulosilyticus (DSM 14838).</title>
        <authorList>
            <person name="Sudarsanam P."/>
            <person name="Ley R."/>
            <person name="Guruge J."/>
            <person name="Turnbaugh P.J."/>
            <person name="Mahowald M."/>
            <person name="Liep D."/>
            <person name="Gordon J."/>
        </authorList>
    </citation>
    <scope>NUCLEOTIDE SEQUENCE [LARGE SCALE GENOMIC DNA]</scope>
    <source>
        <strain evidence="1 2">DSM 14838</strain>
    </source>
</reference>
<dbReference type="HOGENOM" id="CLU_3114346_0_0_10"/>
<accession>E2N7N0</accession>
<comment type="caution">
    <text evidence="1">The sequence shown here is derived from an EMBL/GenBank/DDBJ whole genome shotgun (WGS) entry which is preliminary data.</text>
</comment>
<evidence type="ECO:0000313" key="2">
    <source>
        <dbReference type="Proteomes" id="UP000003711"/>
    </source>
</evidence>
<dbReference type="Proteomes" id="UP000003711">
    <property type="component" value="Unassembled WGS sequence"/>
</dbReference>
<dbReference type="AlphaFoldDB" id="E2N7N0"/>